<keyword evidence="2" id="KW-1133">Transmembrane helix</keyword>
<dbReference type="EMBL" id="CAJPDT010000009">
    <property type="protein sequence ID" value="CAF9911926.1"/>
    <property type="molecule type" value="Genomic_DNA"/>
</dbReference>
<dbReference type="PANTHER" id="PTHR37013:SF6">
    <property type="entry name" value="INTEGRAL MEMBRANE PROTEIN"/>
    <property type="match status" value="1"/>
</dbReference>
<feature type="compositionally biased region" description="Basic residues" evidence="1">
    <location>
        <begin position="291"/>
        <end position="301"/>
    </location>
</feature>
<dbReference type="Pfam" id="PF24802">
    <property type="entry name" value="DUF7703"/>
    <property type="match status" value="1"/>
</dbReference>
<evidence type="ECO:0000259" key="3">
    <source>
        <dbReference type="Pfam" id="PF24802"/>
    </source>
</evidence>
<feature type="transmembrane region" description="Helical" evidence="2">
    <location>
        <begin position="18"/>
        <end position="38"/>
    </location>
</feature>
<keyword evidence="2" id="KW-0472">Membrane</keyword>
<dbReference type="PANTHER" id="PTHR37013">
    <property type="entry name" value="INTEGRAL MEMBRANE PROTEIN (AFU_ORTHOLOGUE AFUA_1G05950)-RELATED"/>
    <property type="match status" value="1"/>
</dbReference>
<organism evidence="4 5">
    <name type="scientific">Imshaugia aleurites</name>
    <dbReference type="NCBI Taxonomy" id="172621"/>
    <lineage>
        <taxon>Eukaryota</taxon>
        <taxon>Fungi</taxon>
        <taxon>Dikarya</taxon>
        <taxon>Ascomycota</taxon>
        <taxon>Pezizomycotina</taxon>
        <taxon>Lecanoromycetes</taxon>
        <taxon>OSLEUM clade</taxon>
        <taxon>Lecanoromycetidae</taxon>
        <taxon>Lecanorales</taxon>
        <taxon>Lecanorineae</taxon>
        <taxon>Parmeliaceae</taxon>
        <taxon>Imshaugia</taxon>
    </lineage>
</organism>
<feature type="transmembrane region" description="Helical" evidence="2">
    <location>
        <begin position="50"/>
        <end position="74"/>
    </location>
</feature>
<evidence type="ECO:0000313" key="4">
    <source>
        <dbReference type="EMBL" id="CAF9911926.1"/>
    </source>
</evidence>
<feature type="transmembrane region" description="Helical" evidence="2">
    <location>
        <begin position="120"/>
        <end position="144"/>
    </location>
</feature>
<keyword evidence="5" id="KW-1185">Reference proteome</keyword>
<feature type="domain" description="DUF7703" evidence="3">
    <location>
        <begin position="17"/>
        <end position="256"/>
    </location>
</feature>
<gene>
    <name evidence="4" type="ORF">IMSHALPRED_010639</name>
</gene>
<feature type="transmembrane region" description="Helical" evidence="2">
    <location>
        <begin position="203"/>
        <end position="220"/>
    </location>
</feature>
<proteinExistence type="predicted"/>
<dbReference type="Proteomes" id="UP000664534">
    <property type="component" value="Unassembled WGS sequence"/>
</dbReference>
<name>A0A8H3ESJ8_9LECA</name>
<dbReference type="OrthoDB" id="405906at2759"/>
<sequence>MAAAPGESGGPIPFNKGIYMAIAAFTAVAWYNVAELNVQVFLTFKRHRGLYFWSLLISSYGCVLHSLGFLLKFFELVSSDQSLNDYVAVTIITVGWYCMVTGQAVVLYSRLHLVVREQKILRAILAMIIVDAICFHIPTTILTYGSNTLDSAKYIPAFSVFEKLQMTAFCSQEFIISGVYVWSTIRLLKPVYHGRTRKVMTQLIWINLIIIGMDVCLLAMEYSNIYEIEATLKAMVYSIKLKLEFAVLNQLMTLANSTVSTHQQLNIEEGSEKPTKPPTGRSRSTEYISNKYKKPSKKRKDNAKTPAPAIVHSSYSTSRVPQHRRSDSFGTNNKNRFQWIPTLDRNCVVETKHIEDTEDRQLNVFTNPAACFKPGRRRPDGYPPHDGLGGIPDSCPDSPEISPTHDMDGSTLASRRALAPPHLDLNSSVMPNGLLRSTRPSVSEWGKGPDNESEASPNSDEIRLDPYENPNYLPPRSPGSVRAGRDRAVRSMGQLDFMTSALRE</sequence>
<protein>
    <recommendedName>
        <fullName evidence="3">DUF7703 domain-containing protein</fullName>
    </recommendedName>
</protein>
<evidence type="ECO:0000256" key="2">
    <source>
        <dbReference type="SAM" id="Phobius"/>
    </source>
</evidence>
<feature type="region of interest" description="Disordered" evidence="1">
    <location>
        <begin position="263"/>
        <end position="335"/>
    </location>
</feature>
<evidence type="ECO:0000313" key="5">
    <source>
        <dbReference type="Proteomes" id="UP000664534"/>
    </source>
</evidence>
<feature type="region of interest" description="Disordered" evidence="1">
    <location>
        <begin position="372"/>
        <end position="504"/>
    </location>
</feature>
<dbReference type="InterPro" id="IPR056120">
    <property type="entry name" value="DUF7703"/>
</dbReference>
<comment type="caution">
    <text evidence="4">The sequence shown here is derived from an EMBL/GenBank/DDBJ whole genome shotgun (WGS) entry which is preliminary data.</text>
</comment>
<feature type="transmembrane region" description="Helical" evidence="2">
    <location>
        <begin position="164"/>
        <end position="182"/>
    </location>
</feature>
<reference evidence="4" key="1">
    <citation type="submission" date="2021-03" db="EMBL/GenBank/DDBJ databases">
        <authorList>
            <person name="Tagirdzhanova G."/>
        </authorList>
    </citation>
    <scope>NUCLEOTIDE SEQUENCE</scope>
</reference>
<dbReference type="AlphaFoldDB" id="A0A8H3ESJ8"/>
<feature type="transmembrane region" description="Helical" evidence="2">
    <location>
        <begin position="86"/>
        <end position="108"/>
    </location>
</feature>
<accession>A0A8H3ESJ8</accession>
<keyword evidence="2" id="KW-0812">Transmembrane</keyword>
<evidence type="ECO:0000256" key="1">
    <source>
        <dbReference type="SAM" id="MobiDB-lite"/>
    </source>
</evidence>